<dbReference type="Proteomes" id="UP000244855">
    <property type="component" value="Unassembled WGS sequence"/>
</dbReference>
<reference evidence="1 2" key="1">
    <citation type="journal article" date="2018" name="Sci. Rep.">
        <title>Comparative genomics provides insights into the lifestyle and reveals functional heterogeneity of dark septate endophytic fungi.</title>
        <authorList>
            <person name="Knapp D.G."/>
            <person name="Nemeth J.B."/>
            <person name="Barry K."/>
            <person name="Hainaut M."/>
            <person name="Henrissat B."/>
            <person name="Johnson J."/>
            <person name="Kuo A."/>
            <person name="Lim J.H.P."/>
            <person name="Lipzen A."/>
            <person name="Nolan M."/>
            <person name="Ohm R.A."/>
            <person name="Tamas L."/>
            <person name="Grigoriev I.V."/>
            <person name="Spatafora J.W."/>
            <person name="Nagy L.G."/>
            <person name="Kovacs G.M."/>
        </authorList>
    </citation>
    <scope>NUCLEOTIDE SEQUENCE [LARGE SCALE GENOMIC DNA]</scope>
    <source>
        <strain evidence="1 2">DSE2036</strain>
    </source>
</reference>
<keyword evidence="2" id="KW-1185">Reference proteome</keyword>
<name>A0A2V1E2Z9_9PLEO</name>
<protein>
    <submittedName>
        <fullName evidence="1">Uncharacterized protein</fullName>
    </submittedName>
</protein>
<proteinExistence type="predicted"/>
<gene>
    <name evidence="1" type="ORF">DM02DRAFT_651471</name>
</gene>
<dbReference type="AlphaFoldDB" id="A0A2V1E2Z9"/>
<dbReference type="EMBL" id="KZ805320">
    <property type="protein sequence ID" value="PVI04522.1"/>
    <property type="molecule type" value="Genomic_DNA"/>
</dbReference>
<evidence type="ECO:0000313" key="2">
    <source>
        <dbReference type="Proteomes" id="UP000244855"/>
    </source>
</evidence>
<evidence type="ECO:0000313" key="1">
    <source>
        <dbReference type="EMBL" id="PVI04522.1"/>
    </source>
</evidence>
<accession>A0A2V1E2Z9</accession>
<sequence length="175" mass="20946">MEVPKHHLALQFTSRQTYKDTRLLPFKFNSLEFRKGTPFPKMREFFERLSEEQRDLLKKLHFGLKELQVWNWTIRQRLPHRLVFDVTFRLTTLVIRELVDTLGRLFKNLKVIVFEMHSLYPEDLGRGRYGVVQALFQSWATFTFAHERFRVRILDMCPCGGFDCSPSLEARFGFI</sequence>
<organism evidence="1 2">
    <name type="scientific">Periconia macrospinosa</name>
    <dbReference type="NCBI Taxonomy" id="97972"/>
    <lineage>
        <taxon>Eukaryota</taxon>
        <taxon>Fungi</taxon>
        <taxon>Dikarya</taxon>
        <taxon>Ascomycota</taxon>
        <taxon>Pezizomycotina</taxon>
        <taxon>Dothideomycetes</taxon>
        <taxon>Pleosporomycetidae</taxon>
        <taxon>Pleosporales</taxon>
        <taxon>Massarineae</taxon>
        <taxon>Periconiaceae</taxon>
        <taxon>Periconia</taxon>
    </lineage>
</organism>